<reference evidence="6 7" key="1">
    <citation type="journal article" date="2022" name="IScience">
        <title>An ultrasensitive nanofiber-based assay for enzymatic hydrolysis and deep-sea microbial degradation of cellulose.</title>
        <authorList>
            <person name="Tsudome M."/>
            <person name="Tachioka M."/>
            <person name="Miyazaki M."/>
            <person name="Uchimura K."/>
            <person name="Tsuda M."/>
            <person name="Takaki Y."/>
            <person name="Deguchi S."/>
        </authorList>
    </citation>
    <scope>NUCLEOTIDE SEQUENCE [LARGE SCALE GENOMIC DNA]</scope>
    <source>
        <strain evidence="6 7">GE09</strain>
    </source>
</reference>
<dbReference type="InterPro" id="IPR003593">
    <property type="entry name" value="AAA+_ATPase"/>
</dbReference>
<proteinExistence type="inferred from homology"/>
<comment type="similarity">
    <text evidence="3">Belongs to the AAA ATPase family. Highly divergent.</text>
</comment>
<dbReference type="SUPFAM" id="SSF52540">
    <property type="entry name" value="P-loop containing nucleoside triphosphate hydrolases"/>
    <property type="match status" value="1"/>
</dbReference>
<feature type="domain" description="AAA+ ATPase" evidence="5">
    <location>
        <begin position="260"/>
        <end position="393"/>
    </location>
</feature>
<dbReference type="Gene3D" id="3.40.50.300">
    <property type="entry name" value="P-loop containing nucleotide triphosphate hydrolases"/>
    <property type="match status" value="1"/>
</dbReference>
<evidence type="ECO:0000313" key="6">
    <source>
        <dbReference type="EMBL" id="BCD98483.1"/>
    </source>
</evidence>
<dbReference type="InterPro" id="IPR027417">
    <property type="entry name" value="P-loop_NTPase"/>
</dbReference>
<dbReference type="InterPro" id="IPR003959">
    <property type="entry name" value="ATPase_AAA_core"/>
</dbReference>
<sequence length="488" mass="54358">MDSQDLQLLLHGTASLLVVETFDEPRAIELLISFLKSDPAPLFKWTVTDGIQRAGLSLMSESENKSFELSDALSEIKRQTTQGIYVLCDSHAFLDDPKNIRLIKDILFNKIPAHKIILLSHELNLPAELARLAVKIPLAVPNEEEILNLIREEAALWAQNNGRKKIQADAPALNALVSSLRGLPHIDVRRLARGAIADDGAITESDLPQVNKAKFELMNMDGVLHFEYDTAKLSEVAGLNTFKKWLNERRPAFFEDNDDIPKGVLLLGVQGGGKSLAAKAVAGVWGVPLLRLDMAQLFNKYIGETERNLRQALALADTLSPCVLWVDELEKGLAQSDAEGGLSKRILGTLLTWMSERKSRVFMVATSNNIQQLPAELLRKGRFDEIFFVDLPVRAVRAQIFKIHLQKRQLNPSSFDLQRLSVISDGFTGAEIEQAVVSSIYNARARKREVDSELIYAAIQRTRPLSIVMAEVMQNLRAWAKERAVGAD</sequence>
<dbReference type="Pfam" id="PF00004">
    <property type="entry name" value="AAA"/>
    <property type="match status" value="1"/>
</dbReference>
<dbReference type="AlphaFoldDB" id="A0AAN1WIX2"/>
<gene>
    <name evidence="6" type="ORF">MARGE09_P2684</name>
</gene>
<dbReference type="KEGG" id="marq:MARGE09_P2684"/>
<dbReference type="SMART" id="SM00382">
    <property type="entry name" value="AAA"/>
    <property type="match status" value="1"/>
</dbReference>
<evidence type="ECO:0000256" key="1">
    <source>
        <dbReference type="ARBA" id="ARBA00022741"/>
    </source>
</evidence>
<dbReference type="PANTHER" id="PTHR42960:SF1">
    <property type="entry name" value="YCF46 PROTEIN"/>
    <property type="match status" value="1"/>
</dbReference>
<evidence type="ECO:0000256" key="2">
    <source>
        <dbReference type="ARBA" id="ARBA00022840"/>
    </source>
</evidence>
<evidence type="ECO:0000256" key="3">
    <source>
        <dbReference type="ARBA" id="ARBA00038088"/>
    </source>
</evidence>
<dbReference type="GO" id="GO:0016887">
    <property type="term" value="F:ATP hydrolysis activity"/>
    <property type="evidence" value="ECO:0007669"/>
    <property type="project" value="InterPro"/>
</dbReference>
<evidence type="ECO:0000259" key="5">
    <source>
        <dbReference type="SMART" id="SM00382"/>
    </source>
</evidence>
<dbReference type="GO" id="GO:0005524">
    <property type="term" value="F:ATP binding"/>
    <property type="evidence" value="ECO:0007669"/>
    <property type="project" value="UniProtKB-KW"/>
</dbReference>
<dbReference type="Gene3D" id="1.10.8.60">
    <property type="match status" value="1"/>
</dbReference>
<dbReference type="Proteomes" id="UP001320119">
    <property type="component" value="Chromosome"/>
</dbReference>
<evidence type="ECO:0000256" key="4">
    <source>
        <dbReference type="ARBA" id="ARBA00040480"/>
    </source>
</evidence>
<dbReference type="InterPro" id="IPR052381">
    <property type="entry name" value="AAA_domain_protein"/>
</dbReference>
<name>A0AAN1WIX2_9GAMM</name>
<protein>
    <recommendedName>
        <fullName evidence="4">Uncharacterized AAA domain-containing protein ycf46</fullName>
    </recommendedName>
</protein>
<accession>A0AAN1WIX2</accession>
<dbReference type="RefSeq" id="WP_236982857.1">
    <property type="nucleotide sequence ID" value="NZ_AP023086.1"/>
</dbReference>
<keyword evidence="7" id="KW-1185">Reference proteome</keyword>
<evidence type="ECO:0000313" key="7">
    <source>
        <dbReference type="Proteomes" id="UP001320119"/>
    </source>
</evidence>
<organism evidence="6 7">
    <name type="scientific">Marinagarivorans cellulosilyticus</name>
    <dbReference type="NCBI Taxonomy" id="2721545"/>
    <lineage>
        <taxon>Bacteria</taxon>
        <taxon>Pseudomonadati</taxon>
        <taxon>Pseudomonadota</taxon>
        <taxon>Gammaproteobacteria</taxon>
        <taxon>Cellvibrionales</taxon>
        <taxon>Cellvibrionaceae</taxon>
        <taxon>Marinagarivorans</taxon>
    </lineage>
</organism>
<dbReference type="EMBL" id="AP023086">
    <property type="protein sequence ID" value="BCD98483.1"/>
    <property type="molecule type" value="Genomic_DNA"/>
</dbReference>
<keyword evidence="2" id="KW-0067">ATP-binding</keyword>
<keyword evidence="1" id="KW-0547">Nucleotide-binding</keyword>
<dbReference type="PANTHER" id="PTHR42960">
    <property type="entry name" value="YCF46 PROTEIN"/>
    <property type="match status" value="1"/>
</dbReference>